<keyword evidence="2" id="KW-1185">Reference proteome</keyword>
<comment type="caution">
    <text evidence="1">The sequence shown here is derived from an EMBL/GenBank/DDBJ whole genome shotgun (WGS) entry which is preliminary data.</text>
</comment>
<dbReference type="InParanoid" id="A0A024FVQ1"/>
<reference evidence="1 2" key="1">
    <citation type="submission" date="2012-05" db="EMBL/GenBank/DDBJ databases">
        <title>Recombination and specialization in a pathogen metapopulation.</title>
        <authorList>
            <person name="Gardiner A."/>
            <person name="Kemen E."/>
            <person name="Schultz-Larsen T."/>
            <person name="MacLean D."/>
            <person name="Van Oosterhout C."/>
            <person name="Jones J.D.G."/>
        </authorList>
    </citation>
    <scope>NUCLEOTIDE SEQUENCE [LARGE SCALE GENOMIC DNA]</scope>
    <source>
        <strain evidence="1 2">Ac Nc2</strain>
    </source>
</reference>
<gene>
    <name evidence="1" type="ORF">BN9_125450</name>
</gene>
<evidence type="ECO:0000313" key="1">
    <source>
        <dbReference type="EMBL" id="CCI11205.1"/>
    </source>
</evidence>
<dbReference type="Proteomes" id="UP000053237">
    <property type="component" value="Unassembled WGS sequence"/>
</dbReference>
<dbReference type="EMBL" id="CAIX01000597">
    <property type="protein sequence ID" value="CCI11205.1"/>
    <property type="molecule type" value="Genomic_DNA"/>
</dbReference>
<protein>
    <submittedName>
        <fullName evidence="1">Uncharacterized protein</fullName>
    </submittedName>
</protein>
<organism evidence="1 2">
    <name type="scientific">Albugo candida</name>
    <dbReference type="NCBI Taxonomy" id="65357"/>
    <lineage>
        <taxon>Eukaryota</taxon>
        <taxon>Sar</taxon>
        <taxon>Stramenopiles</taxon>
        <taxon>Oomycota</taxon>
        <taxon>Peronosporomycetes</taxon>
        <taxon>Albuginales</taxon>
        <taxon>Albuginaceae</taxon>
        <taxon>Albugo</taxon>
    </lineage>
</organism>
<sequence>MARRWRFGRFMAVTSCFGGQRVSFFGSLRRRSRFEIWHQEAIVSRLRSFSSVFLDRTTDRCMKCIVGAQLASIVGEYNRDKKNRINVYGLRGQCFGFERNIMNPFQPLTSPFRSIRMMEVVAYNANRCEYNFPLVMLLRFFYTTPSKAVILPVCIDNLLH</sequence>
<evidence type="ECO:0000313" key="2">
    <source>
        <dbReference type="Proteomes" id="UP000053237"/>
    </source>
</evidence>
<name>A0A024FVQ1_9STRA</name>
<accession>A0A024FVQ1</accession>
<dbReference type="AlphaFoldDB" id="A0A024FVQ1"/>
<proteinExistence type="predicted"/>